<evidence type="ECO:0000256" key="3">
    <source>
        <dbReference type="ARBA" id="ARBA00022989"/>
    </source>
</evidence>
<name>A0A418KJ97_9ACTN</name>
<dbReference type="Proteomes" id="UP000284057">
    <property type="component" value="Unassembled WGS sequence"/>
</dbReference>
<dbReference type="Pfam" id="PF07681">
    <property type="entry name" value="DoxX"/>
    <property type="match status" value="1"/>
</dbReference>
<evidence type="ECO:0000256" key="4">
    <source>
        <dbReference type="ARBA" id="ARBA00023136"/>
    </source>
</evidence>
<proteinExistence type="predicted"/>
<sequence>MDVVFLIGRILFVALFLSSAAGHLTDKGAMAGYAESRGVRPGRPMVLLSGLQILVGALSVLLGVWMDVGAILLGLFTLLTAVLMHAFWREKEPMTRQQEMVQFTKDIALGRVRWSV</sequence>
<accession>A0A418KJ97</accession>
<dbReference type="AlphaFoldDB" id="A0A418KJ97"/>
<feature type="transmembrane region" description="Helical" evidence="5">
    <location>
        <begin position="45"/>
        <end position="65"/>
    </location>
</feature>
<protein>
    <submittedName>
        <fullName evidence="6">DoxX family protein</fullName>
    </submittedName>
</protein>
<comment type="caution">
    <text evidence="6">The sequence shown here is derived from an EMBL/GenBank/DDBJ whole genome shotgun (WGS) entry which is preliminary data.</text>
</comment>
<dbReference type="GO" id="GO:0016020">
    <property type="term" value="C:membrane"/>
    <property type="evidence" value="ECO:0007669"/>
    <property type="project" value="UniProtKB-SubCell"/>
</dbReference>
<evidence type="ECO:0000256" key="5">
    <source>
        <dbReference type="SAM" id="Phobius"/>
    </source>
</evidence>
<dbReference type="OrthoDB" id="329282at2"/>
<keyword evidence="4 5" id="KW-0472">Membrane</keyword>
<dbReference type="EMBL" id="QUAL01000351">
    <property type="protein sequence ID" value="RIQ14426.1"/>
    <property type="molecule type" value="Genomic_DNA"/>
</dbReference>
<keyword evidence="3 5" id="KW-1133">Transmembrane helix</keyword>
<evidence type="ECO:0000313" key="6">
    <source>
        <dbReference type="EMBL" id="RIQ14426.1"/>
    </source>
</evidence>
<keyword evidence="7" id="KW-1185">Reference proteome</keyword>
<evidence type="ECO:0000313" key="7">
    <source>
        <dbReference type="Proteomes" id="UP000284057"/>
    </source>
</evidence>
<dbReference type="InterPro" id="IPR032808">
    <property type="entry name" value="DoxX"/>
</dbReference>
<evidence type="ECO:0000256" key="1">
    <source>
        <dbReference type="ARBA" id="ARBA00004141"/>
    </source>
</evidence>
<feature type="transmembrane region" description="Helical" evidence="5">
    <location>
        <begin position="71"/>
        <end position="88"/>
    </location>
</feature>
<gene>
    <name evidence="6" type="ORF">DY240_24780</name>
</gene>
<keyword evidence="2 5" id="KW-0812">Transmembrane</keyword>
<reference evidence="6 7" key="1">
    <citation type="submission" date="2018-09" db="EMBL/GenBank/DDBJ databases">
        <title>Isolation, diversity and antifungal activity of actinobacteria from wheat.</title>
        <authorList>
            <person name="Han C."/>
        </authorList>
    </citation>
    <scope>NUCLEOTIDE SEQUENCE [LARGE SCALE GENOMIC DNA]</scope>
    <source>
        <strain evidence="6 7">NEAU-YY265</strain>
    </source>
</reference>
<comment type="subcellular location">
    <subcellularLocation>
        <location evidence="1">Membrane</location>
        <topology evidence="1">Multi-pass membrane protein</topology>
    </subcellularLocation>
</comment>
<dbReference type="RefSeq" id="WP_119662379.1">
    <property type="nucleotide sequence ID" value="NZ_QUAL01000351.1"/>
</dbReference>
<organism evidence="6 7">
    <name type="scientific">Jiangella rhizosphaerae</name>
    <dbReference type="NCBI Taxonomy" id="2293569"/>
    <lineage>
        <taxon>Bacteria</taxon>
        <taxon>Bacillati</taxon>
        <taxon>Actinomycetota</taxon>
        <taxon>Actinomycetes</taxon>
        <taxon>Jiangellales</taxon>
        <taxon>Jiangellaceae</taxon>
        <taxon>Jiangella</taxon>
    </lineage>
</organism>
<feature type="transmembrane region" description="Helical" evidence="5">
    <location>
        <begin position="6"/>
        <end position="24"/>
    </location>
</feature>
<evidence type="ECO:0000256" key="2">
    <source>
        <dbReference type="ARBA" id="ARBA00022692"/>
    </source>
</evidence>